<protein>
    <submittedName>
        <fullName evidence="9">Bifunctional [glutamine synthetase] adenylyltransferase/[glutamine synthetase]-adenylyl-L-tyrosine phosphorylase</fullName>
        <ecNumber evidence="9">2.7.7.42</ecNumber>
        <ecNumber evidence="9">2.7.7.89</ecNumber>
    </submittedName>
</protein>
<dbReference type="EC" id="2.7.7.89" evidence="9"/>
<dbReference type="CDD" id="cd05401">
    <property type="entry name" value="NT_GlnE_GlnD_like"/>
    <property type="match status" value="2"/>
</dbReference>
<evidence type="ECO:0000259" key="8">
    <source>
        <dbReference type="Pfam" id="PF08335"/>
    </source>
</evidence>
<dbReference type="GO" id="GO:0008882">
    <property type="term" value="F:[glutamate-ammonia-ligase] adenylyltransferase activity"/>
    <property type="evidence" value="ECO:0007669"/>
    <property type="project" value="UniProtKB-EC"/>
</dbReference>
<dbReference type="Pfam" id="PF03710">
    <property type="entry name" value="GlnE"/>
    <property type="match status" value="2"/>
</dbReference>
<evidence type="ECO:0000256" key="4">
    <source>
        <dbReference type="ARBA" id="ARBA00022840"/>
    </source>
</evidence>
<comment type="caution">
    <text evidence="9">The sequence shown here is derived from an EMBL/GenBank/DDBJ whole genome shotgun (WGS) entry which is preliminary data.</text>
</comment>
<sequence>MSIRTRVLRIGFIDSTEAVAKLTALSELLGISDEVLLESVERHDPDPDAALLGLEEVAEHEPKAARAWAETPELLRSAISLMSASTAFVGLLRRHPDALAEIHEQSHELATPEQIEQRMQHRIAQAGDSTDAAVSALRIQYLIEIAKIALYDLRLPEPVVSIQRIGEALAALADAAMRAALEIAKRQLVSAEPGFGKCSAEELAALDFAVIGFGKCGAQELNYISDIDVMFIAEPKVDSDLEVHRAVKLGTRLAQTLMRVTSDFDVEPALWEVDAGLRPEGKDGALVRTLSSYLQYYERWAKNWEFMALLKARPMAGDRALAERFVEAITPLVWNSGSRDEFVQEMRRMRKRVIDHIPANEAGRDLKLGSGGLRDVEFPVQLLQLVHGQIDESLREPGTLNAISVLAAGGYIGRDDASEFTNDYRFLRLLEHRVQLRTLHRTHMLPDSEQELRALARGARIPSVSDLQREVAQVQRRVRTLHKKLFYRPLVAAAASLGPEAFQLASDRIVTRLRAIGYLDPQGALTHIRALTSGVARRSSMQRQLLPVLLEWLAEGSNPDQGLLAFRKLSEQNGDASWYLRLLRDSNLAARRLCDALANSEFCATFLELFPEAVQWLDRDELLRPRTSEQLAPELEGAFSRYDDEVRLGRIIRALRRREVLRLALGAVLGVNEIDATARGLTTIADVTIAAGMRAVRRIDDREYPPLAIIAMGRYGGAELGFGSDLDVLYVFGTEGYDGSNAAGAARTFVNRLTAVLDDVRLPIDLDADLRPEGRAGELVRSLAAYSTYYEKWSLGWEAQALLRARGAAGDPDLIDGFMAIADRTRYRDTGLSKSEMREIRRIKARVEDERLPHGADPKRHLKLGRGSLSDVEWLAQTIQLNHGHAILELRTTSTLDALRVASEHQIISHTDAQTLNRAWRLASQVRSAVYLYTNAQTDVLPNDHAALERVARLLGYDEGSGVELENDYLNATRRARSAFERLFYGD</sequence>
<feature type="domain" description="Glutamate-ammonia ligase adenylyltransferase repeated" evidence="7">
    <location>
        <begin position="592"/>
        <end position="814"/>
    </location>
</feature>
<keyword evidence="1 9" id="KW-0808">Transferase</keyword>
<evidence type="ECO:0000256" key="1">
    <source>
        <dbReference type="ARBA" id="ARBA00022679"/>
    </source>
</evidence>
<keyword evidence="4" id="KW-0067">ATP-binding</keyword>
<dbReference type="PANTHER" id="PTHR30621:SF0">
    <property type="entry name" value="BIFUNCTIONAL GLUTAMINE SYNTHETASE ADENYLYLTRANSFERASE_ADENYLYL-REMOVING ENZYME"/>
    <property type="match status" value="1"/>
</dbReference>
<dbReference type="SUPFAM" id="SSF81301">
    <property type="entry name" value="Nucleotidyltransferase"/>
    <property type="match status" value="2"/>
</dbReference>
<proteinExistence type="predicted"/>
<feature type="domain" description="PII-uridylyltransferase/Glutamine-synthetase adenylyltransferase" evidence="8">
    <location>
        <begin position="842"/>
        <end position="984"/>
    </location>
</feature>
<dbReference type="SUPFAM" id="SSF81593">
    <property type="entry name" value="Nucleotidyltransferase substrate binding subunit/domain"/>
    <property type="match status" value="2"/>
</dbReference>
<evidence type="ECO:0000256" key="3">
    <source>
        <dbReference type="ARBA" id="ARBA00022741"/>
    </source>
</evidence>
<keyword evidence="3" id="KW-0547">Nucleotide-binding</keyword>
<evidence type="ECO:0000313" key="9">
    <source>
        <dbReference type="EMBL" id="MFD2673974.1"/>
    </source>
</evidence>
<evidence type="ECO:0000256" key="6">
    <source>
        <dbReference type="ARBA" id="ARBA00023268"/>
    </source>
</evidence>
<dbReference type="Gene3D" id="1.20.120.330">
    <property type="entry name" value="Nucleotidyltransferases domain 2"/>
    <property type="match status" value="2"/>
</dbReference>
<dbReference type="Gene3D" id="3.30.460.10">
    <property type="entry name" value="Beta Polymerase, domain 2"/>
    <property type="match status" value="2"/>
</dbReference>
<dbReference type="EC" id="2.7.7.42" evidence="9"/>
<keyword evidence="10" id="KW-1185">Reference proteome</keyword>
<evidence type="ECO:0000313" key="10">
    <source>
        <dbReference type="Proteomes" id="UP001597453"/>
    </source>
</evidence>
<dbReference type="RefSeq" id="WP_066054903.1">
    <property type="nucleotide sequence ID" value="NZ_JBHUNF010000001.1"/>
</dbReference>
<evidence type="ECO:0000256" key="2">
    <source>
        <dbReference type="ARBA" id="ARBA00022695"/>
    </source>
</evidence>
<dbReference type="PANTHER" id="PTHR30621">
    <property type="entry name" value="GLUTAMINE SYNTHETASE ADENYLYLTRANSFERASE"/>
    <property type="match status" value="1"/>
</dbReference>
<evidence type="ECO:0000256" key="5">
    <source>
        <dbReference type="ARBA" id="ARBA00022842"/>
    </source>
</evidence>
<keyword evidence="6" id="KW-0511">Multifunctional enzyme</keyword>
<dbReference type="GO" id="GO:0047388">
    <property type="term" value="F:[glutamine synthetase]-adenylyl-L-tyrosine phosphorylase activity"/>
    <property type="evidence" value="ECO:0007669"/>
    <property type="project" value="UniProtKB-EC"/>
</dbReference>
<dbReference type="NCBIfam" id="NF010707">
    <property type="entry name" value="PRK14109.1"/>
    <property type="match status" value="1"/>
</dbReference>
<feature type="domain" description="PII-uridylyltransferase/Glutamine-synthetase adenylyltransferase" evidence="8">
    <location>
        <begin position="349"/>
        <end position="486"/>
    </location>
</feature>
<organism evidence="9 10">
    <name type="scientific">Gulosibacter bifidus</name>
    <dbReference type="NCBI Taxonomy" id="272239"/>
    <lineage>
        <taxon>Bacteria</taxon>
        <taxon>Bacillati</taxon>
        <taxon>Actinomycetota</taxon>
        <taxon>Actinomycetes</taxon>
        <taxon>Micrococcales</taxon>
        <taxon>Microbacteriaceae</taxon>
        <taxon>Gulosibacter</taxon>
    </lineage>
</organism>
<keyword evidence="2 9" id="KW-0548">Nucleotidyltransferase</keyword>
<reference evidence="10" key="1">
    <citation type="journal article" date="2019" name="Int. J. Syst. Evol. Microbiol.">
        <title>The Global Catalogue of Microorganisms (GCM) 10K type strain sequencing project: providing services to taxonomists for standard genome sequencing and annotation.</title>
        <authorList>
            <consortium name="The Broad Institute Genomics Platform"/>
            <consortium name="The Broad Institute Genome Sequencing Center for Infectious Disease"/>
            <person name="Wu L."/>
            <person name="Ma J."/>
        </authorList>
    </citation>
    <scope>NUCLEOTIDE SEQUENCE [LARGE SCALE GENOMIC DNA]</scope>
    <source>
        <strain evidence="10">TISTR 1511</strain>
    </source>
</reference>
<dbReference type="Proteomes" id="UP001597453">
    <property type="component" value="Unassembled WGS sequence"/>
</dbReference>
<dbReference type="Pfam" id="PF08335">
    <property type="entry name" value="GlnD_UR_UTase"/>
    <property type="match status" value="2"/>
</dbReference>
<accession>A0ABW5RHG6</accession>
<dbReference type="InterPro" id="IPR023057">
    <property type="entry name" value="GlnE"/>
</dbReference>
<keyword evidence="5" id="KW-0460">Magnesium</keyword>
<feature type="domain" description="Glutamate-ammonia ligase adenylyltransferase repeated" evidence="7">
    <location>
        <begin position="77"/>
        <end position="326"/>
    </location>
</feature>
<evidence type="ECO:0000259" key="7">
    <source>
        <dbReference type="Pfam" id="PF03710"/>
    </source>
</evidence>
<name>A0ABW5RHG6_9MICO</name>
<dbReference type="InterPro" id="IPR013546">
    <property type="entry name" value="PII_UdlTrfase/GS_AdlTrfase"/>
</dbReference>
<dbReference type="InterPro" id="IPR005190">
    <property type="entry name" value="GlnE_rpt_dom"/>
</dbReference>
<dbReference type="EMBL" id="JBHUNF010000001">
    <property type="protein sequence ID" value="MFD2673974.1"/>
    <property type="molecule type" value="Genomic_DNA"/>
</dbReference>
<gene>
    <name evidence="9" type="ORF">ACFSUQ_01450</name>
</gene>
<dbReference type="InterPro" id="IPR043519">
    <property type="entry name" value="NT_sf"/>
</dbReference>